<feature type="domain" description="DUF2828" evidence="1">
    <location>
        <begin position="2"/>
        <end position="441"/>
    </location>
</feature>
<dbReference type="Pfam" id="PF25043">
    <property type="entry name" value="DUF7788"/>
    <property type="match status" value="1"/>
</dbReference>
<feature type="domain" description="DUF7788" evidence="2">
    <location>
        <begin position="454"/>
        <end position="651"/>
    </location>
</feature>
<name>A0A1X0RTK8_RHIZD</name>
<evidence type="ECO:0000259" key="2">
    <source>
        <dbReference type="Pfam" id="PF25043"/>
    </source>
</evidence>
<dbReference type="InterPro" id="IPR058580">
    <property type="entry name" value="DUF2828"/>
</dbReference>
<dbReference type="PANTHER" id="PTHR31373">
    <property type="entry name" value="OS06G0652100 PROTEIN"/>
    <property type="match status" value="1"/>
</dbReference>
<organism evidence="3 4">
    <name type="scientific">Rhizopus microsporus</name>
    <dbReference type="NCBI Taxonomy" id="58291"/>
    <lineage>
        <taxon>Eukaryota</taxon>
        <taxon>Fungi</taxon>
        <taxon>Fungi incertae sedis</taxon>
        <taxon>Mucoromycota</taxon>
        <taxon>Mucoromycotina</taxon>
        <taxon>Mucoromycetes</taxon>
        <taxon>Mucorales</taxon>
        <taxon>Mucorineae</taxon>
        <taxon>Rhizopodaceae</taxon>
        <taxon>Rhizopus</taxon>
    </lineage>
</organism>
<dbReference type="EMBL" id="KV921427">
    <property type="protein sequence ID" value="ORE15376.1"/>
    <property type="molecule type" value="Genomic_DNA"/>
</dbReference>
<reference evidence="3 4" key="1">
    <citation type="journal article" date="2016" name="Proc. Natl. Acad. Sci. U.S.A.">
        <title>Lipid metabolic changes in an early divergent fungus govern the establishment of a mutualistic symbiosis with endobacteria.</title>
        <authorList>
            <person name="Lastovetsky O.A."/>
            <person name="Gaspar M.L."/>
            <person name="Mondo S.J."/>
            <person name="LaButti K.M."/>
            <person name="Sandor L."/>
            <person name="Grigoriev I.V."/>
            <person name="Henry S.A."/>
            <person name="Pawlowska T.E."/>
        </authorList>
    </citation>
    <scope>NUCLEOTIDE SEQUENCE [LARGE SCALE GENOMIC DNA]</scope>
    <source>
        <strain evidence="3 4">ATCC 11559</strain>
    </source>
</reference>
<evidence type="ECO:0000259" key="1">
    <source>
        <dbReference type="Pfam" id="PF11443"/>
    </source>
</evidence>
<dbReference type="OMA" id="AKQLFPH"/>
<dbReference type="InterPro" id="IPR056690">
    <property type="entry name" value="DUF7788"/>
</dbReference>
<proteinExistence type="predicted"/>
<protein>
    <submittedName>
        <fullName evidence="3">Uncharacterized protein</fullName>
    </submittedName>
</protein>
<feature type="non-terminal residue" evidence="3">
    <location>
        <position position="1"/>
    </location>
</feature>
<dbReference type="PIRSF" id="PIRSF015417">
    <property type="entry name" value="T31B5_30_vWA"/>
    <property type="match status" value="1"/>
</dbReference>
<dbReference type="VEuPathDB" id="FungiDB:BCV72DRAFT_216320"/>
<dbReference type="Pfam" id="PF11443">
    <property type="entry name" value="DUF2828"/>
    <property type="match status" value="1"/>
</dbReference>
<sequence>RRMLENAWAVDADLTLHIIFYIRSIHRGQSLTAPFMSAFSWLLQYHPRTALANLHVLVDGTVRTDAALKAQEREEYFRIKAEKEGREYKRRDYGQLLERRDFKSHGCWKDLCTILTIYAQGELRGPSGAIYKALKWPKTAKSHKSYIAFDKREKRFQKRKAMDPEEARKDAEIYIKKRDELNAKIQAEAKKTQEQIRKERNRRVTKLLQADPLYRALHFTIARLFANQLKADMVQLQKNKDAIEQGVLKGRHALGFNLSLAGKWAPSLYQSHDKHTFLATSIAELLFPPEKHQDDGESREHYLNKIRDLYRKQYLVPLRDALDLIEHYTLQDKWDKVDFTHVPAVCFRKNLCQFFKYAPDAVKGYLDDVTFAFPRRTKISGVTMTPSKLADLVTDSKIPKKLKETIKNAPELWIQYKEVKENLVNAQWKALIESLRSTSQLKSNGSRKQVKLEECVPVCYLPAAMQKAKDPTSIYATIGLSLLVANLTKPPFNGIIITYSRAPTIFKVDTSLPFDQQIAQVKARSNLKLNSHFKGTFSDVLLAFATENKVKPEDMIKRLFVFTTSERSFGEAKVDKFETAFDLIRRRYHEAGYDVPEIVWWNVFEGDKMYDLDAPVSKDDAGVKMLAGYSANMLKTFLDGGDIDEDKAKQETPLDFAKKAVYHESFKDLVVVD</sequence>
<dbReference type="Proteomes" id="UP000242381">
    <property type="component" value="Unassembled WGS sequence"/>
</dbReference>
<dbReference type="AlphaFoldDB" id="A0A1X0RTK8"/>
<dbReference type="InterPro" id="IPR011205">
    <property type="entry name" value="UCP015417_vWA"/>
</dbReference>
<dbReference type="PANTHER" id="PTHR31373:SF27">
    <property type="entry name" value="TROVE DOMAIN-CONTAINING PROTEIN"/>
    <property type="match status" value="1"/>
</dbReference>
<gene>
    <name evidence="3" type="ORF">BCV71DRAFT_185502</name>
</gene>
<evidence type="ECO:0000313" key="3">
    <source>
        <dbReference type="EMBL" id="ORE15376.1"/>
    </source>
</evidence>
<accession>A0A1X0RTK8</accession>
<evidence type="ECO:0000313" key="4">
    <source>
        <dbReference type="Proteomes" id="UP000242381"/>
    </source>
</evidence>